<dbReference type="InterPro" id="IPR032465">
    <property type="entry name" value="ACMSD"/>
</dbReference>
<reference evidence="4" key="1">
    <citation type="journal article" date="2017" name="J. Biotechnol.">
        <title>Complete genome sequence of Novosphingobium resinovorum SA1, a versatile xenobiotic-degrading bacterium capable of utilizing sulfanilic acid.</title>
        <authorList>
            <person name="Hegedus B."/>
            <person name="Kos P.B."/>
            <person name="Balint B."/>
            <person name="Maroti G."/>
            <person name="Gan H.M."/>
            <person name="Perei K."/>
            <person name="Rakhely G."/>
        </authorList>
    </citation>
    <scope>NUCLEOTIDE SEQUENCE [LARGE SCALE GENOMIC DNA]</scope>
    <source>
        <strain evidence="4">SA1</strain>
    </source>
</reference>
<dbReference type="InterPro" id="IPR006680">
    <property type="entry name" value="Amidohydro-rel"/>
</dbReference>
<dbReference type="GO" id="GO:0005737">
    <property type="term" value="C:cytoplasm"/>
    <property type="evidence" value="ECO:0007669"/>
    <property type="project" value="TreeGrafter"/>
</dbReference>
<feature type="domain" description="Amidohydrolase-related" evidence="2">
    <location>
        <begin position="78"/>
        <end position="359"/>
    </location>
</feature>
<organism evidence="3 4">
    <name type="scientific">Novosphingobium resinovorum</name>
    <dbReference type="NCBI Taxonomy" id="158500"/>
    <lineage>
        <taxon>Bacteria</taxon>
        <taxon>Pseudomonadati</taxon>
        <taxon>Pseudomonadota</taxon>
        <taxon>Alphaproteobacteria</taxon>
        <taxon>Sphingomonadales</taxon>
        <taxon>Sphingomonadaceae</taxon>
        <taxon>Novosphingobium</taxon>
    </lineage>
</organism>
<evidence type="ECO:0000313" key="4">
    <source>
        <dbReference type="Proteomes" id="UP000094626"/>
    </source>
</evidence>
<dbReference type="GO" id="GO:0016831">
    <property type="term" value="F:carboxy-lyase activity"/>
    <property type="evidence" value="ECO:0007669"/>
    <property type="project" value="InterPro"/>
</dbReference>
<dbReference type="EMBL" id="CP017077">
    <property type="protein sequence ID" value="AOR80527.1"/>
    <property type="molecule type" value="Genomic_DNA"/>
</dbReference>
<geneLocation type="plasmid" evidence="3 4">
    <name>pSA2</name>
</geneLocation>
<keyword evidence="3" id="KW-0614">Plasmid</keyword>
<evidence type="ECO:0000313" key="3">
    <source>
        <dbReference type="EMBL" id="AOR80527.1"/>
    </source>
</evidence>
<evidence type="ECO:0000256" key="1">
    <source>
        <dbReference type="ARBA" id="ARBA00023239"/>
    </source>
</evidence>
<evidence type="ECO:0000259" key="2">
    <source>
        <dbReference type="Pfam" id="PF04909"/>
    </source>
</evidence>
<proteinExistence type="predicted"/>
<name>A0A1D8AEI3_9SPHN</name>
<dbReference type="KEGG" id="nre:BES08_27125"/>
<dbReference type="PANTHER" id="PTHR21240:SF28">
    <property type="entry name" value="ISO-OROTATE DECARBOXYLASE (EUROFUNG)"/>
    <property type="match status" value="1"/>
</dbReference>
<dbReference type="SUPFAM" id="SSF51556">
    <property type="entry name" value="Metallo-dependent hydrolases"/>
    <property type="match status" value="1"/>
</dbReference>
<keyword evidence="4" id="KW-1185">Reference proteome</keyword>
<protein>
    <recommendedName>
        <fullName evidence="2">Amidohydrolase-related domain-containing protein</fullName>
    </recommendedName>
</protein>
<dbReference type="GO" id="GO:0019748">
    <property type="term" value="P:secondary metabolic process"/>
    <property type="evidence" value="ECO:0007669"/>
    <property type="project" value="TreeGrafter"/>
</dbReference>
<dbReference type="AlphaFoldDB" id="A0A1D8AEI3"/>
<sequence length="371" mass="40579">MMKNRIFSADAHIVEPRTLFLDGLPASLQKHAVSAAMEDGYMKMKVGPDVVHRQRLSAAAPDGGDIGRSKRKGASNLVGRLEDMEMEGIDCELVFPTLGLVLYFVRDREAAVASSQLYNDWALQFFGEHRHMFVPSAMLPALAIEDILAELRRVGTLGYTAAMLPTITGAALPAYNDEAWDPVFRLAGDLGIVFTFHTGTGDRPWISERGPGAAVINYATQMNEGIDATMRLVSGGVLDRNPDTKICFVESGASWLAALAERMDEVYEAHNYYVRPVLSLKPSEIIQRQVSCAFQHDRACIMSREVTGLKSLLWATDYPHAEGTFPKSRKVAAHLFDGIEIGEDEKAAILGGNAFDLFRPAPPPQGIKAAA</sequence>
<gene>
    <name evidence="3" type="ORF">BES08_27125</name>
</gene>
<accession>A0A1D8AEI3</accession>
<dbReference type="InterPro" id="IPR032466">
    <property type="entry name" value="Metal_Hydrolase"/>
</dbReference>
<dbReference type="GO" id="GO:0016787">
    <property type="term" value="F:hydrolase activity"/>
    <property type="evidence" value="ECO:0007669"/>
    <property type="project" value="InterPro"/>
</dbReference>
<dbReference type="Proteomes" id="UP000094626">
    <property type="component" value="Plasmid pSA2"/>
</dbReference>
<dbReference type="Gene3D" id="3.20.20.140">
    <property type="entry name" value="Metal-dependent hydrolases"/>
    <property type="match status" value="1"/>
</dbReference>
<dbReference type="OrthoDB" id="9799024at2"/>
<keyword evidence="1" id="KW-0456">Lyase</keyword>
<dbReference type="PANTHER" id="PTHR21240">
    <property type="entry name" value="2-AMINO-3-CARBOXYLMUCONATE-6-SEMIALDEHYDE DECARBOXYLASE"/>
    <property type="match status" value="1"/>
</dbReference>
<dbReference type="Pfam" id="PF04909">
    <property type="entry name" value="Amidohydro_2"/>
    <property type="match status" value="1"/>
</dbReference>